<comment type="function">
    <text evidence="5">Part of the twin-arginine translocation (Tat) system that transports large folded proteins containing a characteristic twin-arginine motif in their signal peptide across membranes.</text>
</comment>
<evidence type="ECO:0000313" key="7">
    <source>
        <dbReference type="Proteomes" id="UP000027153"/>
    </source>
</evidence>
<evidence type="ECO:0000256" key="5">
    <source>
        <dbReference type="HAMAP-Rule" id="MF_00902"/>
    </source>
</evidence>
<dbReference type="GO" id="GO:0009977">
    <property type="term" value="F:proton motive force dependent protein transmembrane transporter activity"/>
    <property type="evidence" value="ECO:0007669"/>
    <property type="project" value="TreeGrafter"/>
</dbReference>
<dbReference type="GO" id="GO:0043953">
    <property type="term" value="P:protein transport by the Tat complex"/>
    <property type="evidence" value="ECO:0007669"/>
    <property type="project" value="UniProtKB-UniRule"/>
</dbReference>
<keyword evidence="5" id="KW-0653">Protein transport</keyword>
<keyword evidence="5" id="KW-1003">Cell membrane</keyword>
<dbReference type="PRINTS" id="PR01840">
    <property type="entry name" value="TATCFAMILY"/>
</dbReference>
<keyword evidence="4 5" id="KW-0472">Membrane</keyword>
<comment type="caution">
    <text evidence="6">The sequence shown here is derived from an EMBL/GenBank/DDBJ whole genome shotgun (WGS) entry which is preliminary data.</text>
</comment>
<dbReference type="HAMAP" id="MF_00902">
    <property type="entry name" value="TatC"/>
    <property type="match status" value="1"/>
</dbReference>
<organism evidence="6 7">
    <name type="scientific">Candidatus Methanoperedens nitratireducens</name>
    <dbReference type="NCBI Taxonomy" id="1392998"/>
    <lineage>
        <taxon>Archaea</taxon>
        <taxon>Methanobacteriati</taxon>
        <taxon>Methanobacteriota</taxon>
        <taxon>Stenosarchaea group</taxon>
        <taxon>Methanomicrobia</taxon>
        <taxon>Methanosarcinales</taxon>
        <taxon>ANME-2 cluster</taxon>
        <taxon>Candidatus Methanoperedentaceae</taxon>
        <taxon>Candidatus Methanoperedens</taxon>
    </lineage>
</organism>
<gene>
    <name evidence="5" type="primary">tatC</name>
    <name evidence="6" type="ORF">ANME2D_01794</name>
</gene>
<keyword evidence="3 5" id="KW-1133">Transmembrane helix</keyword>
<dbReference type="PANTHER" id="PTHR30371">
    <property type="entry name" value="SEC-INDEPENDENT PROTEIN TRANSLOCASE PROTEIN TATC"/>
    <property type="match status" value="1"/>
</dbReference>
<dbReference type="AlphaFoldDB" id="A0A062V8P4"/>
<dbReference type="NCBIfam" id="TIGR00945">
    <property type="entry name" value="tatC"/>
    <property type="match status" value="1"/>
</dbReference>
<dbReference type="EMBL" id="JMIY01000004">
    <property type="protein sequence ID" value="KCZ71740.1"/>
    <property type="molecule type" value="Genomic_DNA"/>
</dbReference>
<name>A0A062V8P4_9EURY</name>
<keyword evidence="7" id="KW-1185">Reference proteome</keyword>
<feature type="transmembrane region" description="Helical" evidence="5">
    <location>
        <begin position="74"/>
        <end position="95"/>
    </location>
</feature>
<dbReference type="Pfam" id="PF00902">
    <property type="entry name" value="TatC"/>
    <property type="match status" value="1"/>
</dbReference>
<proteinExistence type="inferred from homology"/>
<protein>
    <recommendedName>
        <fullName evidence="5">Sec-independent protein translocase protein TatC</fullName>
    </recommendedName>
</protein>
<feature type="transmembrane region" description="Helical" evidence="5">
    <location>
        <begin position="24"/>
        <end position="49"/>
    </location>
</feature>
<evidence type="ECO:0000256" key="3">
    <source>
        <dbReference type="ARBA" id="ARBA00022989"/>
    </source>
</evidence>
<sequence length="243" mass="27500">MNTVPGDEELPLVEHIKELRSRMIITAVPIVIITVVAFMFSGELLQLIWKQALRLIPEEVVTVPMVMYSPMEVLMTKLTFSLACALFFGIPLIMYEAFMFIGKGLYENEKRFFIKIVPLSFILFSAGAALAYFVVVPLTFKYTVFYSIDVAAPQISVIKAIYTMITLVVGFGLIFQFPLLLIFALKMDLLKLEPLKRKRKIIYGALLAVSLFISPDPTIFSELIVAAVLVILFEFSLMVARFF</sequence>
<comment type="subunit">
    <text evidence="5">Forms a complex with TatA.</text>
</comment>
<evidence type="ECO:0000256" key="2">
    <source>
        <dbReference type="ARBA" id="ARBA00022692"/>
    </source>
</evidence>
<dbReference type="PANTHER" id="PTHR30371:SF0">
    <property type="entry name" value="SEC-INDEPENDENT PROTEIN TRANSLOCASE PROTEIN TATC, CHLOROPLASTIC-RELATED"/>
    <property type="match status" value="1"/>
</dbReference>
<feature type="transmembrane region" description="Helical" evidence="5">
    <location>
        <begin position="219"/>
        <end position="240"/>
    </location>
</feature>
<evidence type="ECO:0000256" key="1">
    <source>
        <dbReference type="ARBA" id="ARBA00004141"/>
    </source>
</evidence>
<dbReference type="RefSeq" id="WP_048090710.1">
    <property type="nucleotide sequence ID" value="NZ_JMIY01000004.1"/>
</dbReference>
<dbReference type="InterPro" id="IPR002033">
    <property type="entry name" value="TatC"/>
</dbReference>
<keyword evidence="5" id="KW-0813">Transport</keyword>
<comment type="subcellular location">
    <subcellularLocation>
        <location evidence="5">Cell membrane</location>
        <topology evidence="5">Multi-pass membrane protein</topology>
    </subcellularLocation>
    <subcellularLocation>
        <location evidence="1">Membrane</location>
        <topology evidence="1">Multi-pass membrane protein</topology>
    </subcellularLocation>
</comment>
<accession>A0A062V8P4</accession>
<dbReference type="GO" id="GO:0033281">
    <property type="term" value="C:TAT protein transport complex"/>
    <property type="evidence" value="ECO:0007669"/>
    <property type="project" value="UniProtKB-UniRule"/>
</dbReference>
<comment type="similarity">
    <text evidence="5">Belongs to the TatC family.</text>
</comment>
<dbReference type="OrthoDB" id="198870at2157"/>
<evidence type="ECO:0000313" key="6">
    <source>
        <dbReference type="EMBL" id="KCZ71740.1"/>
    </source>
</evidence>
<comment type="caution">
    <text evidence="5">Lacks conserved residue(s) required for the propagation of feature annotation.</text>
</comment>
<keyword evidence="2 5" id="KW-0812">Transmembrane</keyword>
<dbReference type="Proteomes" id="UP000027153">
    <property type="component" value="Unassembled WGS sequence"/>
</dbReference>
<feature type="transmembrane region" description="Helical" evidence="5">
    <location>
        <begin position="160"/>
        <end position="185"/>
    </location>
</feature>
<evidence type="ECO:0000256" key="4">
    <source>
        <dbReference type="ARBA" id="ARBA00023136"/>
    </source>
</evidence>
<dbReference type="GO" id="GO:0065002">
    <property type="term" value="P:intracellular protein transmembrane transport"/>
    <property type="evidence" value="ECO:0007669"/>
    <property type="project" value="TreeGrafter"/>
</dbReference>
<feature type="transmembrane region" description="Helical" evidence="5">
    <location>
        <begin position="116"/>
        <end position="140"/>
    </location>
</feature>
<reference evidence="6 7" key="1">
    <citation type="journal article" date="2013" name="Nature">
        <title>Anaerobic oxidation of methane coupled to nitrate reduction in a novel archaeal lineage.</title>
        <authorList>
            <person name="Haroon M.F."/>
            <person name="Hu S."/>
            <person name="Shi Y."/>
            <person name="Imelfort M."/>
            <person name="Keller J."/>
            <person name="Hugenholtz P."/>
            <person name="Yuan Z."/>
            <person name="Tyson G.W."/>
        </authorList>
    </citation>
    <scope>NUCLEOTIDE SEQUENCE [LARGE SCALE GENOMIC DNA]</scope>
    <source>
        <strain evidence="6 7">ANME-2d</strain>
    </source>
</reference>
<keyword evidence="5" id="KW-0811">Translocation</keyword>